<dbReference type="Proteomes" id="UP000325081">
    <property type="component" value="Unassembled WGS sequence"/>
</dbReference>
<name>A0A5A7Q4U1_STRAF</name>
<comment type="caution">
    <text evidence="1">The sequence shown here is derived from an EMBL/GenBank/DDBJ whole genome shotgun (WGS) entry which is preliminary data.</text>
</comment>
<accession>A0A5A7Q4U1</accession>
<dbReference type="EMBL" id="BKCP01005783">
    <property type="protein sequence ID" value="GER39928.1"/>
    <property type="molecule type" value="Genomic_DNA"/>
</dbReference>
<protein>
    <submittedName>
        <fullName evidence="1">GPN-loop GTPase 3 homolog AGL117C</fullName>
    </submittedName>
</protein>
<reference evidence="2" key="1">
    <citation type="journal article" date="2019" name="Curr. Biol.">
        <title>Genome Sequence of Striga asiatica Provides Insight into the Evolution of Plant Parasitism.</title>
        <authorList>
            <person name="Yoshida S."/>
            <person name="Kim S."/>
            <person name="Wafula E.K."/>
            <person name="Tanskanen J."/>
            <person name="Kim Y.M."/>
            <person name="Honaas L."/>
            <person name="Yang Z."/>
            <person name="Spallek T."/>
            <person name="Conn C.E."/>
            <person name="Ichihashi Y."/>
            <person name="Cheong K."/>
            <person name="Cui S."/>
            <person name="Der J.P."/>
            <person name="Gundlach H."/>
            <person name="Jiao Y."/>
            <person name="Hori C."/>
            <person name="Ishida J.K."/>
            <person name="Kasahara H."/>
            <person name="Kiba T."/>
            <person name="Kim M.S."/>
            <person name="Koo N."/>
            <person name="Laohavisit A."/>
            <person name="Lee Y.H."/>
            <person name="Lumba S."/>
            <person name="McCourt P."/>
            <person name="Mortimer J.C."/>
            <person name="Mutuku J.M."/>
            <person name="Nomura T."/>
            <person name="Sasaki-Sekimoto Y."/>
            <person name="Seto Y."/>
            <person name="Wang Y."/>
            <person name="Wakatake T."/>
            <person name="Sakakibara H."/>
            <person name="Demura T."/>
            <person name="Yamaguchi S."/>
            <person name="Yoneyama K."/>
            <person name="Manabe R.I."/>
            <person name="Nelson D.C."/>
            <person name="Schulman A.H."/>
            <person name="Timko M.P."/>
            <person name="dePamphilis C.W."/>
            <person name="Choi D."/>
            <person name="Shirasu K."/>
        </authorList>
    </citation>
    <scope>NUCLEOTIDE SEQUENCE [LARGE SCALE GENOMIC DNA]</scope>
    <source>
        <strain evidence="2">cv. UVA1</strain>
    </source>
</reference>
<evidence type="ECO:0000313" key="2">
    <source>
        <dbReference type="Proteomes" id="UP000325081"/>
    </source>
</evidence>
<dbReference type="AlphaFoldDB" id="A0A5A7Q4U1"/>
<keyword evidence="2" id="KW-1185">Reference proteome</keyword>
<proteinExistence type="predicted"/>
<sequence length="147" mass="16300">MVANYDVDGGKIYSAPGRKGRSFMKIGGFCFPYSAEKLNYNGQHRNDLRMEQHIQIDLKKKAIEISRCVRNLSLLCSSSSSQPPFFLPTASLYGGAFLNAASIALSKEKNFTILQLPPFFPLSSVAGISFYVSLVRFGDFTASYTVY</sequence>
<gene>
    <name evidence="1" type="ORF">STAS_16565</name>
</gene>
<organism evidence="1 2">
    <name type="scientific">Striga asiatica</name>
    <name type="common">Asiatic witchweed</name>
    <name type="synonym">Buchnera asiatica</name>
    <dbReference type="NCBI Taxonomy" id="4170"/>
    <lineage>
        <taxon>Eukaryota</taxon>
        <taxon>Viridiplantae</taxon>
        <taxon>Streptophyta</taxon>
        <taxon>Embryophyta</taxon>
        <taxon>Tracheophyta</taxon>
        <taxon>Spermatophyta</taxon>
        <taxon>Magnoliopsida</taxon>
        <taxon>eudicotyledons</taxon>
        <taxon>Gunneridae</taxon>
        <taxon>Pentapetalae</taxon>
        <taxon>asterids</taxon>
        <taxon>lamiids</taxon>
        <taxon>Lamiales</taxon>
        <taxon>Orobanchaceae</taxon>
        <taxon>Buchnereae</taxon>
        <taxon>Striga</taxon>
    </lineage>
</organism>
<evidence type="ECO:0000313" key="1">
    <source>
        <dbReference type="EMBL" id="GER39928.1"/>
    </source>
</evidence>